<sequence>MGIIAYVVHTLLIAFVSSKSNLAPYLNDIQLGLDAAIVGIVGYIMIRIIKYALDNYLASKADKTTVRSISLIVDILLYSLLVLAVLSALGVNLTGAAIGGAVGGVAIGLAAQTVVSNILSGIMVTTSKTVRPGDAVILSSWIWSPPIVGEAERVTLLFTEVRTYTGNLVKVPNSAFLGNTVFTKLREGEELVYPYELTINADVPGTVLLERAKNIIEDEFKVAKAEPPKLSFNSKNGSTNVFLVLIKVEDIKNLVHHMDIINKAFDRAYWELKGK</sequence>
<dbReference type="InterPro" id="IPR006685">
    <property type="entry name" value="MscS_channel_2nd"/>
</dbReference>
<dbReference type="InterPro" id="IPR010920">
    <property type="entry name" value="LSM_dom_sf"/>
</dbReference>
<evidence type="ECO:0000256" key="1">
    <source>
        <dbReference type="SAM" id="Phobius"/>
    </source>
</evidence>
<feature type="domain" description="Mechanosensitive ion channel MscS" evidence="2">
    <location>
        <begin position="113"/>
        <end position="181"/>
    </location>
</feature>
<dbReference type="PANTHER" id="PTHR30221:SF1">
    <property type="entry name" value="SMALL-CONDUCTANCE MECHANOSENSITIVE CHANNEL"/>
    <property type="match status" value="1"/>
</dbReference>
<dbReference type="GeneID" id="10493699"/>
<gene>
    <name evidence="3" type="ordered locus">Mcup_1510</name>
</gene>
<reference evidence="3 4" key="1">
    <citation type="journal article" date="2011" name="J. Bacteriol.">
        <title>Complete genome sequence of Metallosphaera cuprina, a metal sulfide-oxidizing archaeon from a hot spring.</title>
        <authorList>
            <person name="Liu L.J."/>
            <person name="You X.Y."/>
            <person name="Zheng H."/>
            <person name="Wang S."/>
            <person name="Jiang C.Y."/>
            <person name="Liu S.J."/>
        </authorList>
    </citation>
    <scope>NUCLEOTIDE SEQUENCE [LARGE SCALE GENOMIC DNA]</scope>
    <source>
        <strain evidence="3 4">Ar-4</strain>
    </source>
</reference>
<proteinExistence type="predicted"/>
<dbReference type="RefSeq" id="WP_013738111.1">
    <property type="nucleotide sequence ID" value="NC_015435.1"/>
</dbReference>
<dbReference type="Pfam" id="PF00924">
    <property type="entry name" value="MS_channel_2nd"/>
    <property type="match status" value="1"/>
</dbReference>
<name>F4FZ43_METCR</name>
<dbReference type="InterPro" id="IPR045275">
    <property type="entry name" value="MscS_archaea/bacteria_type"/>
</dbReference>
<dbReference type="SUPFAM" id="SSF82861">
    <property type="entry name" value="Mechanosensitive channel protein MscS (YggB), transmembrane region"/>
    <property type="match status" value="1"/>
</dbReference>
<keyword evidence="1" id="KW-0472">Membrane</keyword>
<dbReference type="PATRIC" id="fig|1006006.8.peg.1506"/>
<dbReference type="PANTHER" id="PTHR30221">
    <property type="entry name" value="SMALL-CONDUCTANCE MECHANOSENSITIVE CHANNEL"/>
    <property type="match status" value="1"/>
</dbReference>
<keyword evidence="1" id="KW-1133">Transmembrane helix</keyword>
<organism evidence="3 4">
    <name type="scientific">Metallosphaera cuprina (strain Ar-4)</name>
    <dbReference type="NCBI Taxonomy" id="1006006"/>
    <lineage>
        <taxon>Archaea</taxon>
        <taxon>Thermoproteota</taxon>
        <taxon>Thermoprotei</taxon>
        <taxon>Sulfolobales</taxon>
        <taxon>Sulfolobaceae</taxon>
        <taxon>Metallosphaera</taxon>
    </lineage>
</organism>
<evidence type="ECO:0000313" key="4">
    <source>
        <dbReference type="Proteomes" id="UP000007812"/>
    </source>
</evidence>
<accession>F4FZ43</accession>
<dbReference type="Gene3D" id="1.10.287.1260">
    <property type="match status" value="1"/>
</dbReference>
<protein>
    <submittedName>
        <fullName evidence="3">MscS mechanosensitive ion channel</fullName>
    </submittedName>
</protein>
<dbReference type="HOGENOM" id="CLU_893171_0_0_2"/>
<dbReference type="SUPFAM" id="SSF50182">
    <property type="entry name" value="Sm-like ribonucleoproteins"/>
    <property type="match status" value="1"/>
</dbReference>
<dbReference type="InterPro" id="IPR011014">
    <property type="entry name" value="MscS_channel_TM-2"/>
</dbReference>
<feature type="transmembrane region" description="Helical" evidence="1">
    <location>
        <begin position="97"/>
        <end position="119"/>
    </location>
</feature>
<keyword evidence="1" id="KW-0812">Transmembrane</keyword>
<evidence type="ECO:0000259" key="2">
    <source>
        <dbReference type="Pfam" id="PF00924"/>
    </source>
</evidence>
<dbReference type="AlphaFoldDB" id="F4FZ43"/>
<dbReference type="GO" id="GO:0008381">
    <property type="term" value="F:mechanosensitive monoatomic ion channel activity"/>
    <property type="evidence" value="ECO:0007669"/>
    <property type="project" value="InterPro"/>
</dbReference>
<feature type="transmembrane region" description="Helical" evidence="1">
    <location>
        <begin position="69"/>
        <end position="91"/>
    </location>
</feature>
<evidence type="ECO:0000313" key="3">
    <source>
        <dbReference type="EMBL" id="AEB95613.1"/>
    </source>
</evidence>
<feature type="transmembrane region" description="Helical" evidence="1">
    <location>
        <begin position="29"/>
        <end position="49"/>
    </location>
</feature>
<dbReference type="EMBL" id="CP002656">
    <property type="protein sequence ID" value="AEB95613.1"/>
    <property type="molecule type" value="Genomic_DNA"/>
</dbReference>
<dbReference type="KEGG" id="mcn:Mcup_1510"/>
<dbReference type="STRING" id="1006006.Mcup_1510"/>
<dbReference type="Proteomes" id="UP000007812">
    <property type="component" value="Chromosome"/>
</dbReference>
<dbReference type="GO" id="GO:0016020">
    <property type="term" value="C:membrane"/>
    <property type="evidence" value="ECO:0007669"/>
    <property type="project" value="InterPro"/>
</dbReference>
<dbReference type="eggNOG" id="arCOG01573">
    <property type="taxonomic scope" value="Archaea"/>
</dbReference>
<keyword evidence="4" id="KW-1185">Reference proteome</keyword>